<accession>A0A016TLS8</accession>
<evidence type="ECO:0000313" key="2">
    <source>
        <dbReference type="Proteomes" id="UP000024635"/>
    </source>
</evidence>
<dbReference type="Proteomes" id="UP000024635">
    <property type="component" value="Unassembled WGS sequence"/>
</dbReference>
<dbReference type="EMBL" id="JARK01001428">
    <property type="protein sequence ID" value="EYC03685.1"/>
    <property type="molecule type" value="Genomic_DNA"/>
</dbReference>
<protein>
    <submittedName>
        <fullName evidence="1">Uncharacterized protein</fullName>
    </submittedName>
</protein>
<organism evidence="1 2">
    <name type="scientific">Ancylostoma ceylanicum</name>
    <dbReference type="NCBI Taxonomy" id="53326"/>
    <lineage>
        <taxon>Eukaryota</taxon>
        <taxon>Metazoa</taxon>
        <taxon>Ecdysozoa</taxon>
        <taxon>Nematoda</taxon>
        <taxon>Chromadorea</taxon>
        <taxon>Rhabditida</taxon>
        <taxon>Rhabditina</taxon>
        <taxon>Rhabditomorpha</taxon>
        <taxon>Strongyloidea</taxon>
        <taxon>Ancylostomatidae</taxon>
        <taxon>Ancylostomatinae</taxon>
        <taxon>Ancylostoma</taxon>
    </lineage>
</organism>
<gene>
    <name evidence="1" type="primary">Acey_s0092.g2562</name>
    <name evidence="1" type="ORF">Y032_0092g2562</name>
</gene>
<proteinExistence type="predicted"/>
<comment type="caution">
    <text evidence="1">The sequence shown here is derived from an EMBL/GenBank/DDBJ whole genome shotgun (WGS) entry which is preliminary data.</text>
</comment>
<sequence length="67" mass="7342">MIPSFPVQEFMVHSADHRENVDEDVDVCSVTDELKGGFQQVGGYEDPRGKGPVGHSIIGEERFLPVG</sequence>
<evidence type="ECO:0000313" key="1">
    <source>
        <dbReference type="EMBL" id="EYC03685.1"/>
    </source>
</evidence>
<reference evidence="2" key="1">
    <citation type="journal article" date="2015" name="Nat. Genet.">
        <title>The genome and transcriptome of the zoonotic hookworm Ancylostoma ceylanicum identify infection-specific gene families.</title>
        <authorList>
            <person name="Schwarz E.M."/>
            <person name="Hu Y."/>
            <person name="Antoshechkin I."/>
            <person name="Miller M.M."/>
            <person name="Sternberg P.W."/>
            <person name="Aroian R.V."/>
        </authorList>
    </citation>
    <scope>NUCLEOTIDE SEQUENCE</scope>
    <source>
        <strain evidence="2">HY135</strain>
    </source>
</reference>
<dbReference type="AlphaFoldDB" id="A0A016TLS8"/>
<name>A0A016TLS8_9BILA</name>
<keyword evidence="2" id="KW-1185">Reference proteome</keyword>